<keyword evidence="1" id="KW-0521">NADP</keyword>
<keyword evidence="5" id="KW-1185">Reference proteome</keyword>
<dbReference type="PANTHER" id="PTHR47706:SF1">
    <property type="entry name" value="CIPA-LIKE, PUTATIVE (AFU_ORTHOLOGUE AFUA_1G12460)-RELATED"/>
    <property type="match status" value="1"/>
</dbReference>
<organism evidence="4 5">
    <name type="scientific">Coniochaeta hoffmannii</name>
    <dbReference type="NCBI Taxonomy" id="91930"/>
    <lineage>
        <taxon>Eukaryota</taxon>
        <taxon>Fungi</taxon>
        <taxon>Dikarya</taxon>
        <taxon>Ascomycota</taxon>
        <taxon>Pezizomycotina</taxon>
        <taxon>Sordariomycetes</taxon>
        <taxon>Sordariomycetidae</taxon>
        <taxon>Coniochaetales</taxon>
        <taxon>Coniochaetaceae</taxon>
        <taxon>Coniochaeta</taxon>
    </lineage>
</organism>
<dbReference type="AlphaFoldDB" id="A0AA38S075"/>
<dbReference type="PANTHER" id="PTHR47706">
    <property type="entry name" value="NMRA-LIKE FAMILY PROTEIN"/>
    <property type="match status" value="1"/>
</dbReference>
<evidence type="ECO:0000256" key="2">
    <source>
        <dbReference type="ARBA" id="ARBA00023002"/>
    </source>
</evidence>
<dbReference type="SUPFAM" id="SSF51735">
    <property type="entry name" value="NAD(P)-binding Rossmann-fold domains"/>
    <property type="match status" value="1"/>
</dbReference>
<dbReference type="InterPro" id="IPR036291">
    <property type="entry name" value="NAD(P)-bd_dom_sf"/>
</dbReference>
<feature type="domain" description="NmrA-like" evidence="3">
    <location>
        <begin position="11"/>
        <end position="229"/>
    </location>
</feature>
<accession>A0AA38S075</accession>
<comment type="caution">
    <text evidence="4">The sequence shown here is derived from an EMBL/GenBank/DDBJ whole genome shotgun (WGS) entry which is preliminary data.</text>
</comment>
<sequence>MGSTSPREIRNVAVAGATGSVGSNVLSGLLELNRFNVTVLTRKEGATFPAGVTAKVADFSSVESLTGILEGQDALIDTTASMEIQTPINLINAAAAAGVYRYITSDFGLDPLNMKVASLPVFARKAASFQAAKRAHGKTGMTYTVVATGAFLDWNLRNRFSGIDLFDKKIQFFDDGTHVLPWTTLESVGKATAAVLAHAAEMENRVVYISSLVKSQKDIVEAAKQALGADGWQSAVVDMDAMFQQAMERFKAGDYGRQTMGPMIQYATAKDDYSGPWEKDDNALLGVKSMSDDELKDLIKELVAAGGK</sequence>
<dbReference type="Gene3D" id="3.40.50.720">
    <property type="entry name" value="NAD(P)-binding Rossmann-like Domain"/>
    <property type="match status" value="1"/>
</dbReference>
<dbReference type="GO" id="GO:0016491">
    <property type="term" value="F:oxidoreductase activity"/>
    <property type="evidence" value="ECO:0007669"/>
    <property type="project" value="UniProtKB-KW"/>
</dbReference>
<evidence type="ECO:0000313" key="4">
    <source>
        <dbReference type="EMBL" id="KAJ9151558.1"/>
    </source>
</evidence>
<evidence type="ECO:0000256" key="1">
    <source>
        <dbReference type="ARBA" id="ARBA00022857"/>
    </source>
</evidence>
<dbReference type="EMBL" id="JANBVN010000062">
    <property type="protein sequence ID" value="KAJ9151558.1"/>
    <property type="molecule type" value="Genomic_DNA"/>
</dbReference>
<dbReference type="InterPro" id="IPR051609">
    <property type="entry name" value="NmrA/Isoflavone_reductase-like"/>
</dbReference>
<dbReference type="Pfam" id="PF05368">
    <property type="entry name" value="NmrA"/>
    <property type="match status" value="1"/>
</dbReference>
<reference evidence="4" key="1">
    <citation type="submission" date="2022-07" db="EMBL/GenBank/DDBJ databases">
        <title>Fungi with potential for degradation of polypropylene.</title>
        <authorList>
            <person name="Gostincar C."/>
        </authorList>
    </citation>
    <scope>NUCLEOTIDE SEQUENCE</scope>
    <source>
        <strain evidence="4">EXF-13287</strain>
    </source>
</reference>
<keyword evidence="2" id="KW-0560">Oxidoreductase</keyword>
<dbReference type="Gene3D" id="3.90.25.10">
    <property type="entry name" value="UDP-galactose 4-epimerase, domain 1"/>
    <property type="match status" value="1"/>
</dbReference>
<evidence type="ECO:0000259" key="3">
    <source>
        <dbReference type="Pfam" id="PF05368"/>
    </source>
</evidence>
<evidence type="ECO:0000313" key="5">
    <source>
        <dbReference type="Proteomes" id="UP001174691"/>
    </source>
</evidence>
<gene>
    <name evidence="4" type="ORF">NKR19_g4810</name>
</gene>
<dbReference type="Proteomes" id="UP001174691">
    <property type="component" value="Unassembled WGS sequence"/>
</dbReference>
<dbReference type="InterPro" id="IPR008030">
    <property type="entry name" value="NmrA-like"/>
</dbReference>
<proteinExistence type="predicted"/>
<name>A0AA38S075_9PEZI</name>
<protein>
    <submittedName>
        <fullName evidence="4">Isoflavone reductase family protein CipA</fullName>
    </submittedName>
</protein>